<evidence type="ECO:0000256" key="6">
    <source>
        <dbReference type="ARBA" id="ARBA00048785"/>
    </source>
</evidence>
<dbReference type="CDD" id="cd09209">
    <property type="entry name" value="Lumazine_synthase-I"/>
    <property type="match status" value="1"/>
</dbReference>
<keyword evidence="5 7" id="KW-0808">Transferase</keyword>
<comment type="function">
    <text evidence="7">Catalyzes the formation of 6,7-dimethyl-8-ribityllumazine by condensation of 5-amino-6-(D-ribitylamino)uracil with 3,4-dihydroxy-2-butanone 4-phosphate. This is the penultimate step in the biosynthesis of riboflavin.</text>
</comment>
<comment type="similarity">
    <text evidence="2 7">Belongs to the DMRL synthase family.</text>
</comment>
<dbReference type="HAMAP" id="MF_00178">
    <property type="entry name" value="Lumazine_synth"/>
    <property type="match status" value="1"/>
</dbReference>
<dbReference type="EC" id="2.5.1.78" evidence="3 7"/>
<reference evidence="8" key="1">
    <citation type="submission" date="2024-03" db="EMBL/GenBank/DDBJ databases">
        <authorList>
            <consortium name="ELIXIR-Norway"/>
            <consortium name="Elixir Norway"/>
        </authorList>
    </citation>
    <scope>NUCLEOTIDE SEQUENCE</scope>
</reference>
<protein>
    <recommendedName>
        <fullName evidence="3 7">6,7-dimethyl-8-ribityllumazine synthase</fullName>
        <shortName evidence="7">DMRL synthase</shortName>
        <ecNumber evidence="3 7">2.5.1.78</ecNumber>
    </recommendedName>
</protein>
<comment type="catalytic activity">
    <reaction evidence="6 7">
        <text>(2S)-2-hydroxy-3-oxobutyl phosphate + 5-amino-6-(D-ribitylamino)uracil = 6,7-dimethyl-8-(1-D-ribityl)lumazine + phosphate + 2 H2O + H(+)</text>
        <dbReference type="Rhea" id="RHEA:26152"/>
        <dbReference type="ChEBI" id="CHEBI:15377"/>
        <dbReference type="ChEBI" id="CHEBI:15378"/>
        <dbReference type="ChEBI" id="CHEBI:15934"/>
        <dbReference type="ChEBI" id="CHEBI:43474"/>
        <dbReference type="ChEBI" id="CHEBI:58201"/>
        <dbReference type="ChEBI" id="CHEBI:58830"/>
        <dbReference type="EC" id="2.5.1.78"/>
    </reaction>
</comment>
<accession>A0ABP1BTL2</accession>
<dbReference type="SUPFAM" id="SSF52121">
    <property type="entry name" value="Lumazine synthase"/>
    <property type="match status" value="1"/>
</dbReference>
<dbReference type="EMBL" id="OZ023708">
    <property type="protein sequence ID" value="CAK9879687.1"/>
    <property type="molecule type" value="Genomic_DNA"/>
</dbReference>
<evidence type="ECO:0000256" key="1">
    <source>
        <dbReference type="ARBA" id="ARBA00004917"/>
    </source>
</evidence>
<dbReference type="Pfam" id="PF00885">
    <property type="entry name" value="DMRL_synthase"/>
    <property type="match status" value="1"/>
</dbReference>
<gene>
    <name evidence="8" type="ORF">CSSPJE1EN2_LOCUS21176</name>
</gene>
<evidence type="ECO:0000256" key="3">
    <source>
        <dbReference type="ARBA" id="ARBA00012664"/>
    </source>
</evidence>
<dbReference type="Gene3D" id="3.40.50.960">
    <property type="entry name" value="Lumazine/riboflavin synthase"/>
    <property type="match status" value="1"/>
</dbReference>
<dbReference type="PANTHER" id="PTHR21058:SF0">
    <property type="entry name" value="6,7-DIMETHYL-8-RIBITYLLUMAZINE SYNTHASE"/>
    <property type="match status" value="1"/>
</dbReference>
<proteinExistence type="inferred from homology"/>
<dbReference type="PANTHER" id="PTHR21058">
    <property type="entry name" value="6,7-DIMETHYL-8-RIBITYLLUMAZINE SYNTHASE DMRL SYNTHASE LUMAZINE SYNTHASE"/>
    <property type="match status" value="1"/>
</dbReference>
<dbReference type="InterPro" id="IPR002180">
    <property type="entry name" value="LS/RS"/>
</dbReference>
<comment type="pathway">
    <text evidence="1 7">Cofactor biosynthesis; riboflavin biosynthesis; riboflavin from 2-hydroxy-3-oxobutyl phosphate and 5-amino-6-(D-ribitylamino)uracil: step 1/2.</text>
</comment>
<dbReference type="InterPro" id="IPR036467">
    <property type="entry name" value="LS/RS_sf"/>
</dbReference>
<sequence>MASIVEAGVVGRLFVGHLTEQQEKQKVAPGRGHCSTRGASSFPDSTGLRITGRGRRRRIQASLVAATAAARSATRSFSKAQQFVCCAAQETLTGTTGVNAGESVQGAYQCRLSCFRKGSRRLQVTAAVKQLQGSVMKGEGLRFAVVVARFNEIITKALLTGALETFEKYLVPDEHIDVIWVPGSFEIPVVAQNLATSAKYDAVLCIGAVVRGDTSHYDAVANSAASGIMSAAIKTGVPCIFGVLTCDNMQQAIDRAGGKAGNKGAEAAISAIEMASLFQHHIRT</sequence>
<evidence type="ECO:0000256" key="4">
    <source>
        <dbReference type="ARBA" id="ARBA00022619"/>
    </source>
</evidence>
<keyword evidence="4 7" id="KW-0686">Riboflavin biosynthesis</keyword>
<name>A0ABP1BTL2_9BRYO</name>
<dbReference type="Proteomes" id="UP001497522">
    <property type="component" value="Chromosome 7"/>
</dbReference>
<dbReference type="InterPro" id="IPR034964">
    <property type="entry name" value="LS"/>
</dbReference>
<evidence type="ECO:0000256" key="7">
    <source>
        <dbReference type="RuleBase" id="RU003795"/>
    </source>
</evidence>
<evidence type="ECO:0000256" key="2">
    <source>
        <dbReference type="ARBA" id="ARBA00007424"/>
    </source>
</evidence>
<keyword evidence="9" id="KW-1185">Reference proteome</keyword>
<organism evidence="8 9">
    <name type="scientific">Sphagnum jensenii</name>
    <dbReference type="NCBI Taxonomy" id="128206"/>
    <lineage>
        <taxon>Eukaryota</taxon>
        <taxon>Viridiplantae</taxon>
        <taxon>Streptophyta</taxon>
        <taxon>Embryophyta</taxon>
        <taxon>Bryophyta</taxon>
        <taxon>Sphagnophytina</taxon>
        <taxon>Sphagnopsida</taxon>
        <taxon>Sphagnales</taxon>
        <taxon>Sphagnaceae</taxon>
        <taxon>Sphagnum</taxon>
    </lineage>
</organism>
<evidence type="ECO:0000313" key="8">
    <source>
        <dbReference type="EMBL" id="CAK9879687.1"/>
    </source>
</evidence>
<dbReference type="NCBIfam" id="TIGR00114">
    <property type="entry name" value="lumazine-synth"/>
    <property type="match status" value="1"/>
</dbReference>
<evidence type="ECO:0000256" key="5">
    <source>
        <dbReference type="ARBA" id="ARBA00022679"/>
    </source>
</evidence>
<evidence type="ECO:0000313" key="9">
    <source>
        <dbReference type="Proteomes" id="UP001497522"/>
    </source>
</evidence>